<proteinExistence type="predicted"/>
<dbReference type="EMBL" id="GBXM01093132">
    <property type="protein sequence ID" value="JAH15445.1"/>
    <property type="molecule type" value="Transcribed_RNA"/>
</dbReference>
<reference evidence="1" key="2">
    <citation type="journal article" date="2015" name="Fish Shellfish Immunol.">
        <title>Early steps in the European eel (Anguilla anguilla)-Vibrio vulnificus interaction in the gills: Role of the RtxA13 toxin.</title>
        <authorList>
            <person name="Callol A."/>
            <person name="Pajuelo D."/>
            <person name="Ebbesson L."/>
            <person name="Teles M."/>
            <person name="MacKenzie S."/>
            <person name="Amaro C."/>
        </authorList>
    </citation>
    <scope>NUCLEOTIDE SEQUENCE</scope>
</reference>
<sequence>MIPKNFTLTSSPHPSPEQLLYTTVNWPGWSALTADFLSF</sequence>
<protein>
    <submittedName>
        <fullName evidence="1">Uncharacterized protein</fullName>
    </submittedName>
</protein>
<dbReference type="AlphaFoldDB" id="A0A0E9QGJ1"/>
<evidence type="ECO:0000313" key="1">
    <source>
        <dbReference type="EMBL" id="JAH15445.1"/>
    </source>
</evidence>
<reference evidence="1" key="1">
    <citation type="submission" date="2014-11" db="EMBL/GenBank/DDBJ databases">
        <authorList>
            <person name="Amaro Gonzalez C."/>
        </authorList>
    </citation>
    <scope>NUCLEOTIDE SEQUENCE</scope>
</reference>
<organism evidence="1">
    <name type="scientific">Anguilla anguilla</name>
    <name type="common">European freshwater eel</name>
    <name type="synonym">Muraena anguilla</name>
    <dbReference type="NCBI Taxonomy" id="7936"/>
    <lineage>
        <taxon>Eukaryota</taxon>
        <taxon>Metazoa</taxon>
        <taxon>Chordata</taxon>
        <taxon>Craniata</taxon>
        <taxon>Vertebrata</taxon>
        <taxon>Euteleostomi</taxon>
        <taxon>Actinopterygii</taxon>
        <taxon>Neopterygii</taxon>
        <taxon>Teleostei</taxon>
        <taxon>Anguilliformes</taxon>
        <taxon>Anguillidae</taxon>
        <taxon>Anguilla</taxon>
    </lineage>
</organism>
<name>A0A0E9QGJ1_ANGAN</name>
<accession>A0A0E9QGJ1</accession>